<feature type="region of interest" description="Disordered" evidence="10">
    <location>
        <begin position="982"/>
        <end position="1093"/>
    </location>
</feature>
<keyword evidence="7" id="KW-0862">Zinc</keyword>
<dbReference type="CDD" id="cd15496">
    <property type="entry name" value="PHD_PHF7_G2E3_like"/>
    <property type="match status" value="1"/>
</dbReference>
<evidence type="ECO:0000256" key="3">
    <source>
        <dbReference type="ARBA" id="ARBA00022679"/>
    </source>
</evidence>
<dbReference type="InterPro" id="IPR051188">
    <property type="entry name" value="PHD-type_Zinc_Finger"/>
</dbReference>
<dbReference type="GeneID" id="107119299"/>
<feature type="compositionally biased region" description="Pro residues" evidence="10">
    <location>
        <begin position="807"/>
        <end position="816"/>
    </location>
</feature>
<dbReference type="SMART" id="SM00249">
    <property type="entry name" value="PHD"/>
    <property type="match status" value="2"/>
</dbReference>
<evidence type="ECO:0000256" key="2">
    <source>
        <dbReference type="ARBA" id="ARBA00004906"/>
    </source>
</evidence>
<gene>
    <name evidence="14" type="primary">G2E3</name>
</gene>
<dbReference type="PANTHER" id="PTHR12420">
    <property type="entry name" value="PHD FINGER PROTEIN"/>
    <property type="match status" value="1"/>
</dbReference>
<dbReference type="PROSITE" id="PS50089">
    <property type="entry name" value="ZF_RING_2"/>
    <property type="match status" value="1"/>
</dbReference>
<feature type="region of interest" description="Disordered" evidence="10">
    <location>
        <begin position="720"/>
        <end position="827"/>
    </location>
</feature>
<evidence type="ECO:0000256" key="10">
    <source>
        <dbReference type="SAM" id="MobiDB-lite"/>
    </source>
</evidence>
<evidence type="ECO:0000256" key="8">
    <source>
        <dbReference type="ARBA" id="ARBA00023242"/>
    </source>
</evidence>
<dbReference type="Gene3D" id="3.90.1750.10">
    <property type="entry name" value="Hect, E3 ligase catalytic domains"/>
    <property type="match status" value="1"/>
</dbReference>
<dbReference type="InterPro" id="IPR000569">
    <property type="entry name" value="HECT_dom"/>
</dbReference>
<feature type="domain" description="PHD-type" evidence="12">
    <location>
        <begin position="1"/>
        <end position="82"/>
    </location>
</feature>
<organism evidence="13 14">
    <name type="scientific">Gekko japonicus</name>
    <name type="common">Schlegel's Japanese gecko</name>
    <dbReference type="NCBI Taxonomy" id="146911"/>
    <lineage>
        <taxon>Eukaryota</taxon>
        <taxon>Metazoa</taxon>
        <taxon>Chordata</taxon>
        <taxon>Craniata</taxon>
        <taxon>Vertebrata</taxon>
        <taxon>Euteleostomi</taxon>
        <taxon>Lepidosauria</taxon>
        <taxon>Squamata</taxon>
        <taxon>Bifurcata</taxon>
        <taxon>Gekkota</taxon>
        <taxon>Gekkonidae</taxon>
        <taxon>Gekkoninae</taxon>
        <taxon>Gekko</taxon>
    </lineage>
</organism>
<feature type="compositionally biased region" description="Polar residues" evidence="10">
    <location>
        <begin position="1072"/>
        <end position="1093"/>
    </location>
</feature>
<evidence type="ECO:0000256" key="4">
    <source>
        <dbReference type="ARBA" id="ARBA00022723"/>
    </source>
</evidence>
<dbReference type="InterPro" id="IPR011011">
    <property type="entry name" value="Znf_FYVE_PHD"/>
</dbReference>
<evidence type="ECO:0000313" key="13">
    <source>
        <dbReference type="Proteomes" id="UP000694871"/>
    </source>
</evidence>
<protein>
    <submittedName>
        <fullName evidence="14">G2/M phase-specific E3 ubiquitin-protein ligase</fullName>
    </submittedName>
</protein>
<proteinExistence type="predicted"/>
<feature type="compositionally biased region" description="Polar residues" evidence="10">
    <location>
        <begin position="781"/>
        <end position="791"/>
    </location>
</feature>
<evidence type="ECO:0000259" key="12">
    <source>
        <dbReference type="PROSITE" id="PS51805"/>
    </source>
</evidence>
<keyword evidence="8" id="KW-0539">Nucleus</keyword>
<feature type="region of interest" description="Disordered" evidence="10">
    <location>
        <begin position="924"/>
        <end position="950"/>
    </location>
</feature>
<reference evidence="14" key="1">
    <citation type="submission" date="2025-08" db="UniProtKB">
        <authorList>
            <consortium name="RefSeq"/>
        </authorList>
    </citation>
    <scope>IDENTIFICATION</scope>
</reference>
<evidence type="ECO:0000256" key="5">
    <source>
        <dbReference type="ARBA" id="ARBA00022771"/>
    </source>
</evidence>
<sequence>MSSGIWQKGEEEEGFYGFLIEDIQKEINRAARLKCNICKKKGASIGCVASKCKRSYHFPCGIERKCIFQFRENFPSYCWKHRPVQKPPSDSQGSSQCTICLEVVEHSPSYSILTTPCCKNAWFHRDCLQRQALSAGVFFFRCPVCNNKEKFQNEMLRMGVHIPEKDASWELEENAYQDLLQCYQHCDIRRCMCKNGRDYNKPDSKWEIKRCQCCGSSGTHLACSSLATWEQNWECIECRSILATSNGSCQKWRKRSLTVSEKTDIGDSLLEEPSPKYTRQSPGSHLGFLVRSPKRMCHSGLTHCSPLDLPSPNILMSPTSLISPSVRNLSLGKMQLGMQKREACNLLRELRSQINTKPITLNINKQNIWDGALKGFRKRSFNPANTIEVNYINCRGKVERNICDSSKEDFFQSLMLHLQNSSLFEGGSSKNLSFDAQALKDDLYYEAGRMIAVSLVHGGPSPGFFSKTLFNCLVYGTENVKPTVEDVADVGVLQTIMKIKSARNVNDLESAISDGNEYLSTIGCVNHITTLCDKDMLVNEILDYHVIKRTLAPFESFRQGLRTLGVWEKMQMNPDAFCSILCHKPEKLSAKLLGDLFTIHCLPGAYKARSLEFWMGYLQEAEDGESAVTLEDLLVFATGTCSIPAIGFEPEPTVTFMEIKYPVGNRHLNCLELPVTKSYEKFKRILDFTIRSTVRLETTRKNRAARLKVFLLEKALQPMADPPVSSSMTLSSVTDTSVPKKSTSKTKSVSDTDRSKSKSKVPNVPSTASTPAKKAKRSKTAVASQTVVKSSKQARKDSGSVSTALALPPPPPPPNSIPTDSMPTDSIPENQVVSQATVLVLDSPDHQVGMSLSYVDHTDLVSHQLGAEFSPGPMSSSTSIVSELPDTNGCRHRHLRSSVEHRPPCLLPESVVIDAFDCRRGTYALPSNFSPRRPRSRSRSPRSYMPPPMSWDERQLRYLHGPYHPPMPWLNPAGYTDWDRYSCRSSHRSRSPRRSRPSATVSRPPQPDNVPPSGTSTVQPLPTPRKHLEHTPAAPVQPPAPAPHQPPLPAPADEPDSSEPSESDSDTEPSKAPTSPDNSSPNTKVFQNLPMSPLDNLSTYTNLMKRMAHALGLSIVQKDPQSTDSLYDIVQLDTSSVVELPISSVLLQAAKTPWQKPSSAPVSTKKLDHMYRIQQPEAEFLLSHPQPNSLVVTSSSKSKKSHSTPADRQQPEAEFLLSHPQPNSLVVTSSSKSKKSHSTPADGR</sequence>
<dbReference type="Pfam" id="PF13771">
    <property type="entry name" value="zf-HC5HC2H"/>
    <property type="match status" value="1"/>
</dbReference>
<dbReference type="InterPro" id="IPR013083">
    <property type="entry name" value="Znf_RING/FYVE/PHD"/>
</dbReference>
<dbReference type="RefSeq" id="XP_015277254.1">
    <property type="nucleotide sequence ID" value="XM_015421768.1"/>
</dbReference>
<dbReference type="Gene3D" id="3.30.40.10">
    <property type="entry name" value="Zinc/RING finger domain, C3HC4 (zinc finger)"/>
    <property type="match status" value="2"/>
</dbReference>
<dbReference type="InterPro" id="IPR042013">
    <property type="entry name" value="PHF7/G2E3_ePHD"/>
</dbReference>
<keyword evidence="5 9" id="KW-0863">Zinc-finger</keyword>
<evidence type="ECO:0000256" key="9">
    <source>
        <dbReference type="PROSITE-ProRule" id="PRU00175"/>
    </source>
</evidence>
<feature type="region of interest" description="Disordered" evidence="10">
    <location>
        <begin position="1182"/>
        <end position="1244"/>
    </location>
</feature>
<dbReference type="PROSITE" id="PS51805">
    <property type="entry name" value="EPHD"/>
    <property type="match status" value="1"/>
</dbReference>
<dbReference type="Proteomes" id="UP000694871">
    <property type="component" value="Unplaced"/>
</dbReference>
<dbReference type="SUPFAM" id="SSF57903">
    <property type="entry name" value="FYVE/PHD zinc finger"/>
    <property type="match status" value="1"/>
</dbReference>
<feature type="compositionally biased region" description="Low complexity" evidence="10">
    <location>
        <begin position="731"/>
        <end position="747"/>
    </location>
</feature>
<feature type="compositionally biased region" description="Acidic residues" evidence="10">
    <location>
        <begin position="1053"/>
        <end position="1067"/>
    </location>
</feature>
<dbReference type="InterPro" id="IPR001841">
    <property type="entry name" value="Znf_RING"/>
</dbReference>
<feature type="domain" description="RING-type" evidence="11">
    <location>
        <begin position="97"/>
        <end position="146"/>
    </location>
</feature>
<dbReference type="SUPFAM" id="SSF56204">
    <property type="entry name" value="Hect, E3 ligase catalytic domain"/>
    <property type="match status" value="1"/>
</dbReference>
<dbReference type="Gene3D" id="3.30.2410.10">
    <property type="entry name" value="Hect, E3 ligase catalytic domain"/>
    <property type="match status" value="1"/>
</dbReference>
<dbReference type="InterPro" id="IPR035983">
    <property type="entry name" value="Hect_E3_ubiquitin_ligase"/>
</dbReference>
<dbReference type="Pfam" id="PF26054">
    <property type="entry name" value="PHD_G2E3"/>
    <property type="match status" value="1"/>
</dbReference>
<evidence type="ECO:0000256" key="6">
    <source>
        <dbReference type="ARBA" id="ARBA00022786"/>
    </source>
</evidence>
<name>A0ABM1KU67_GEKJA</name>
<dbReference type="Pfam" id="PF00632">
    <property type="entry name" value="HECT"/>
    <property type="match status" value="1"/>
</dbReference>
<comment type="subcellular location">
    <subcellularLocation>
        <location evidence="1">Nucleus</location>
    </subcellularLocation>
</comment>
<dbReference type="CDD" id="cd15669">
    <property type="entry name" value="ePHD_PHF7_G2E3_like"/>
    <property type="match status" value="1"/>
</dbReference>
<feature type="compositionally biased region" description="Basic residues" evidence="10">
    <location>
        <begin position="985"/>
        <end position="996"/>
    </location>
</feature>
<keyword evidence="3" id="KW-0808">Transferase</keyword>
<feature type="compositionally biased region" description="Pro residues" evidence="10">
    <location>
        <begin position="1035"/>
        <end position="1052"/>
    </location>
</feature>
<evidence type="ECO:0000256" key="1">
    <source>
        <dbReference type="ARBA" id="ARBA00004123"/>
    </source>
</evidence>
<feature type="compositionally biased region" description="Polar residues" evidence="10">
    <location>
        <begin position="817"/>
        <end position="827"/>
    </location>
</feature>
<evidence type="ECO:0000259" key="11">
    <source>
        <dbReference type="PROSITE" id="PS50089"/>
    </source>
</evidence>
<keyword evidence="6" id="KW-0833">Ubl conjugation pathway</keyword>
<dbReference type="SMART" id="SM00184">
    <property type="entry name" value="RING"/>
    <property type="match status" value="2"/>
</dbReference>
<dbReference type="InterPro" id="IPR034732">
    <property type="entry name" value="EPHD"/>
</dbReference>
<dbReference type="InterPro" id="IPR001965">
    <property type="entry name" value="Znf_PHD"/>
</dbReference>
<dbReference type="PANTHER" id="PTHR12420:SF37">
    <property type="entry name" value="G2_M PHASE-SPECIFIC E3 UBIQUITIN-PROTEIN LIGASE"/>
    <property type="match status" value="1"/>
</dbReference>
<accession>A0ABM1KU67</accession>
<evidence type="ECO:0000313" key="14">
    <source>
        <dbReference type="RefSeq" id="XP_015277254.1"/>
    </source>
</evidence>
<dbReference type="Gene3D" id="1.10.287.3160">
    <property type="match status" value="1"/>
</dbReference>
<dbReference type="InterPro" id="IPR059102">
    <property type="entry name" value="PHD_PHF7/G2E3-like"/>
</dbReference>
<comment type="pathway">
    <text evidence="2">Protein modification; protein ubiquitination.</text>
</comment>
<evidence type="ECO:0000256" key="7">
    <source>
        <dbReference type="ARBA" id="ARBA00022833"/>
    </source>
</evidence>
<keyword evidence="4" id="KW-0479">Metal-binding</keyword>
<keyword evidence="13" id="KW-1185">Reference proteome</keyword>